<dbReference type="EMBL" id="AP005185">
    <property type="protein sequence ID" value="BAC83961.1"/>
    <property type="molecule type" value="Genomic_DNA"/>
</dbReference>
<name>Q6Z4B6_ORYSJ</name>
<reference evidence="3 4" key="2">
    <citation type="journal article" date="2005" name="Nature">
        <title>The map-based sequence of the rice genome.</title>
        <authorList>
            <consortium name="International rice genome sequencing project (IRGSP)"/>
            <person name="Matsumoto T."/>
            <person name="Wu J."/>
            <person name="Kanamori H."/>
            <person name="Katayose Y."/>
            <person name="Fujisawa M."/>
            <person name="Namiki N."/>
            <person name="Mizuno H."/>
            <person name="Yamamoto K."/>
            <person name="Antonio B.A."/>
            <person name="Baba T."/>
            <person name="Sakata K."/>
            <person name="Nagamura Y."/>
            <person name="Aoki H."/>
            <person name="Arikawa K."/>
            <person name="Arita K."/>
            <person name="Bito T."/>
            <person name="Chiden Y."/>
            <person name="Fujitsuka N."/>
            <person name="Fukunaka R."/>
            <person name="Hamada M."/>
            <person name="Harada C."/>
            <person name="Hayashi A."/>
            <person name="Hijishita S."/>
            <person name="Honda M."/>
            <person name="Hosokawa S."/>
            <person name="Ichikawa Y."/>
            <person name="Idonuma A."/>
            <person name="Iijima M."/>
            <person name="Ikeda M."/>
            <person name="Ikeno M."/>
            <person name="Ito K."/>
            <person name="Ito S."/>
            <person name="Ito T."/>
            <person name="Ito Y."/>
            <person name="Ito Y."/>
            <person name="Iwabuchi A."/>
            <person name="Kamiya K."/>
            <person name="Karasawa W."/>
            <person name="Kurita K."/>
            <person name="Katagiri S."/>
            <person name="Kikuta A."/>
            <person name="Kobayashi H."/>
            <person name="Kobayashi N."/>
            <person name="Machita K."/>
            <person name="Maehara T."/>
            <person name="Masukawa M."/>
            <person name="Mizubayashi T."/>
            <person name="Mukai Y."/>
            <person name="Nagasaki H."/>
            <person name="Nagata Y."/>
            <person name="Naito S."/>
            <person name="Nakashima M."/>
            <person name="Nakama Y."/>
            <person name="Nakamichi Y."/>
            <person name="Nakamura M."/>
            <person name="Meguro A."/>
            <person name="Negishi M."/>
            <person name="Ohta I."/>
            <person name="Ohta T."/>
            <person name="Okamoto M."/>
            <person name="Ono N."/>
            <person name="Saji S."/>
            <person name="Sakaguchi M."/>
            <person name="Sakai K."/>
            <person name="Shibata M."/>
            <person name="Shimokawa T."/>
            <person name="Song J."/>
            <person name="Takazaki Y."/>
            <person name="Terasawa K."/>
            <person name="Tsugane M."/>
            <person name="Tsuji K."/>
            <person name="Ueda S."/>
            <person name="Waki K."/>
            <person name="Yamagata H."/>
            <person name="Yamamoto M."/>
            <person name="Yamamoto S."/>
            <person name="Yamane H."/>
            <person name="Yoshiki S."/>
            <person name="Yoshihara R."/>
            <person name="Yukawa K."/>
            <person name="Zhong H."/>
            <person name="Yano M."/>
            <person name="Yuan Q."/>
            <person name="Ouyang S."/>
            <person name="Liu J."/>
            <person name="Jones K.M."/>
            <person name="Gansberger K."/>
            <person name="Moffat K."/>
            <person name="Hill J."/>
            <person name="Bera J."/>
            <person name="Fadrosh D."/>
            <person name="Jin S."/>
            <person name="Johri S."/>
            <person name="Kim M."/>
            <person name="Overton L."/>
            <person name="Reardon M."/>
            <person name="Tsitrin T."/>
            <person name="Vuong H."/>
            <person name="Weaver B."/>
            <person name="Ciecko A."/>
            <person name="Tallon L."/>
            <person name="Jackson J."/>
            <person name="Pai G."/>
            <person name="Aken S.V."/>
            <person name="Utterback T."/>
            <person name="Reidmuller S."/>
            <person name="Feldblyum T."/>
            <person name="Hsiao J."/>
            <person name="Zismann V."/>
            <person name="Iobst S."/>
            <person name="de Vazeille A.R."/>
            <person name="Buell C.R."/>
            <person name="Ying K."/>
            <person name="Li Y."/>
            <person name="Lu T."/>
            <person name="Huang Y."/>
            <person name="Zhao Q."/>
            <person name="Feng Q."/>
            <person name="Zhang L."/>
            <person name="Zhu J."/>
            <person name="Weng Q."/>
            <person name="Mu J."/>
            <person name="Lu Y."/>
            <person name="Fan D."/>
            <person name="Liu Y."/>
            <person name="Guan J."/>
            <person name="Zhang Y."/>
            <person name="Yu S."/>
            <person name="Liu X."/>
            <person name="Zhang Y."/>
            <person name="Hong G."/>
            <person name="Han B."/>
            <person name="Choisne N."/>
            <person name="Demange N."/>
            <person name="Orjeda G."/>
            <person name="Samain S."/>
            <person name="Cattolico L."/>
            <person name="Pelletier E."/>
            <person name="Couloux A."/>
            <person name="Segurens B."/>
            <person name="Wincker P."/>
            <person name="D'Hont A."/>
            <person name="Scarpelli C."/>
            <person name="Weissenbach J."/>
            <person name="Salanoubat M."/>
            <person name="Quetier F."/>
            <person name="Yu Y."/>
            <person name="Kim H.R."/>
            <person name="Rambo T."/>
            <person name="Currie J."/>
            <person name="Collura K."/>
            <person name="Luo M."/>
            <person name="Yang T."/>
            <person name="Ammiraju J.S.S."/>
            <person name="Engler F."/>
            <person name="Soderlund C."/>
            <person name="Wing R.A."/>
            <person name="Palmer L.E."/>
            <person name="de la Bastide M."/>
            <person name="Spiegel L."/>
            <person name="Nascimento L."/>
            <person name="Zutavern T."/>
            <person name="O'Shaughnessy A."/>
            <person name="Dike S."/>
            <person name="Dedhia N."/>
            <person name="Preston R."/>
            <person name="Balija V."/>
            <person name="McCombie W.R."/>
            <person name="Chow T."/>
            <person name="Chen H."/>
            <person name="Chung M."/>
            <person name="Chen C."/>
            <person name="Shaw J."/>
            <person name="Wu H."/>
            <person name="Hsiao K."/>
            <person name="Chao Y."/>
            <person name="Chu M."/>
            <person name="Cheng C."/>
            <person name="Hour A."/>
            <person name="Lee P."/>
            <person name="Lin S."/>
            <person name="Lin Y."/>
            <person name="Liou J."/>
            <person name="Liu S."/>
            <person name="Hsing Y."/>
            <person name="Raghuvanshi S."/>
            <person name="Mohanty A."/>
            <person name="Bharti A.K."/>
            <person name="Gaur A."/>
            <person name="Gupta V."/>
            <person name="Kumar D."/>
            <person name="Ravi V."/>
            <person name="Vij S."/>
            <person name="Kapur A."/>
            <person name="Khurana P."/>
            <person name="Khurana P."/>
            <person name="Khurana J.P."/>
            <person name="Tyagi A.K."/>
            <person name="Gaikwad K."/>
            <person name="Singh A."/>
            <person name="Dalal V."/>
            <person name="Srivastava S."/>
            <person name="Dixit A."/>
            <person name="Pal A.K."/>
            <person name="Ghazi I.A."/>
            <person name="Yadav M."/>
            <person name="Pandit A."/>
            <person name="Bhargava A."/>
            <person name="Sureshbabu K."/>
            <person name="Batra K."/>
            <person name="Sharma T.R."/>
            <person name="Mohapatra T."/>
            <person name="Singh N.K."/>
            <person name="Messing J."/>
            <person name="Nelson A.B."/>
            <person name="Fuks G."/>
            <person name="Kavchok S."/>
            <person name="Keizer G."/>
            <person name="Linton E."/>
            <person name="Llaca V."/>
            <person name="Song R."/>
            <person name="Tanyolac B."/>
            <person name="Young S."/>
            <person name="Ho-Il K."/>
            <person name="Hahn J.H."/>
            <person name="Sangsakoo G."/>
            <person name="Vanavichit A."/>
            <person name="de Mattos Luiz.A.T."/>
            <person name="Zimmer P.D."/>
            <person name="Malone G."/>
            <person name="Dellagostin O."/>
            <person name="de Oliveira A.C."/>
            <person name="Bevan M."/>
            <person name="Bancroft I."/>
            <person name="Minx P."/>
            <person name="Cordum H."/>
            <person name="Wilson R."/>
            <person name="Cheng Z."/>
            <person name="Jin W."/>
            <person name="Jiang J."/>
            <person name="Leong S.A."/>
            <person name="Iwama H."/>
            <person name="Gojobori T."/>
            <person name="Itoh T."/>
            <person name="Niimura Y."/>
            <person name="Fujii Y."/>
            <person name="Habara T."/>
            <person name="Sakai H."/>
            <person name="Sato Y."/>
            <person name="Wilson G."/>
            <person name="Kumar K."/>
            <person name="McCouch S."/>
            <person name="Juretic N."/>
            <person name="Hoen D."/>
            <person name="Wright S."/>
            <person name="Bruskiewich R."/>
            <person name="Bureau T."/>
            <person name="Miyao A."/>
            <person name="Hirochika H."/>
            <person name="Nishikawa T."/>
            <person name="Kadowaki K."/>
            <person name="Sugiura M."/>
            <person name="Burr B."/>
            <person name="Sasaki T."/>
        </authorList>
    </citation>
    <scope>NUCLEOTIDE SEQUENCE [LARGE SCALE GENOMIC DNA]</scope>
    <source>
        <strain evidence="4">cv. Nipponbare</strain>
    </source>
</reference>
<dbReference type="KEGG" id="dosa:Os07g0510600"/>
<reference evidence="2" key="1">
    <citation type="submission" date="2002-05" db="EMBL/GenBank/DDBJ databases">
        <title>Oryza sativa nipponbare(GA3) genomic DNA, chromosome 7, PAC clone:P0409B11.</title>
        <authorList>
            <person name="Sasaki T."/>
            <person name="Matsumoto T."/>
            <person name="Katayose Y."/>
        </authorList>
    </citation>
    <scope>NUCLEOTIDE SEQUENCE</scope>
</reference>
<feature type="region of interest" description="Disordered" evidence="1">
    <location>
        <begin position="38"/>
        <end position="104"/>
    </location>
</feature>
<organism evidence="2 4">
    <name type="scientific">Oryza sativa subsp. japonica</name>
    <name type="common">Rice</name>
    <dbReference type="NCBI Taxonomy" id="39947"/>
    <lineage>
        <taxon>Eukaryota</taxon>
        <taxon>Viridiplantae</taxon>
        <taxon>Streptophyta</taxon>
        <taxon>Embryophyta</taxon>
        <taxon>Tracheophyta</taxon>
        <taxon>Spermatophyta</taxon>
        <taxon>Magnoliopsida</taxon>
        <taxon>Liliopsida</taxon>
        <taxon>Poales</taxon>
        <taxon>Poaceae</taxon>
        <taxon>BOP clade</taxon>
        <taxon>Oryzoideae</taxon>
        <taxon>Oryzeae</taxon>
        <taxon>Oryzinae</taxon>
        <taxon>Oryza</taxon>
        <taxon>Oryza sativa</taxon>
    </lineage>
</organism>
<evidence type="ECO:0000256" key="1">
    <source>
        <dbReference type="SAM" id="MobiDB-lite"/>
    </source>
</evidence>
<evidence type="ECO:0000313" key="4">
    <source>
        <dbReference type="Proteomes" id="UP000000763"/>
    </source>
</evidence>
<gene>
    <name evidence="3" type="ordered locus">Os07g0510600</name>
    <name evidence="2" type="ORF">P0409B11.27</name>
</gene>
<protein>
    <submittedName>
        <fullName evidence="3">Os07g0510600 protein</fullName>
    </submittedName>
</protein>
<reference evidence="4" key="6">
    <citation type="journal article" date="2008" name="Nucleic Acids Res.">
        <title>The rice annotation project database (RAP-DB): 2008 update.</title>
        <authorList>
            <consortium name="The rice annotation project (RAP)"/>
        </authorList>
    </citation>
    <scope>GENOME REANNOTATION</scope>
    <source>
        <strain evidence="4">cv. Nipponbare</strain>
    </source>
</reference>
<reference evidence="3" key="7">
    <citation type="submission" date="2012-08" db="EMBL/GenBank/DDBJ databases">
        <title>Oryza sativa nipponbare(GA3) genomic DNA, chromosome 7.</title>
        <authorList>
            <consortium name="IRGSP(International Rice Genome Sequencing Project)"/>
        </authorList>
    </citation>
    <scope>NUCLEOTIDE SEQUENCE</scope>
</reference>
<reference evidence="3" key="3">
    <citation type="journal article" date="2006" name="Nucleic Acids Res.">
        <title>The Rice Annotation Project Database (RAP-DB): hub for Oryza sativa ssp. japonica genome information.</title>
        <authorList>
            <person name="Ohyanagi H."/>
            <person name="Tanaka T."/>
            <person name="Sakai H."/>
            <person name="Shigemoto Y."/>
            <person name="Yamaguchi K."/>
            <person name="Habara T."/>
            <person name="Fujii Y."/>
            <person name="Antonio B.A."/>
            <person name="Nagamura Y."/>
            <person name="Imanishi T."/>
            <person name="Ikeo K."/>
            <person name="Itoh T."/>
            <person name="Gojobori T."/>
            <person name="Sasaki T."/>
        </authorList>
    </citation>
    <scope>NUCLEOTIDE SEQUENCE</scope>
</reference>
<reference evidence="3" key="8">
    <citation type="submission" date="2012-08" db="EMBL/GenBank/DDBJ databases">
        <title>The Second Rice Annotation Project Meeting (RAP2).</title>
        <authorList>
            <consortium name="The Rice Annotation Project (RAP)"/>
        </authorList>
    </citation>
    <scope>NUCLEOTIDE SEQUENCE</scope>
</reference>
<reference evidence="3" key="5">
    <citation type="journal article" date="2008" name="Nucleic Acids Res.">
        <title>The Rice Annotation Project Database (RAP-DB): 2008 update.</title>
        <authorList>
            <consortium name="The Rice Annotation Project (RAP)"/>
            <person name="Tanaka T."/>
            <person name="Antonio B.A."/>
            <person name="Kikuchi S."/>
            <person name="Matsumoto T."/>
            <person name="Nagamura Y."/>
            <person name="Numa H."/>
            <person name="Sakai H."/>
            <person name="Wu J."/>
            <person name="Itoh T."/>
            <person name="Sasaki T."/>
            <person name="Aono R."/>
            <person name="Fujii Y."/>
            <person name="Habara T."/>
            <person name="Harada E."/>
            <person name="Kanno M."/>
            <person name="Kawahara Y."/>
            <person name="Kawashima H."/>
            <person name="Kubooka H."/>
            <person name="Matsuya A."/>
            <person name="Nakaoka H."/>
            <person name="Saichi N."/>
            <person name="Sanbonmatsu R."/>
            <person name="Sato Y."/>
            <person name="Shinso Y."/>
            <person name="Suzuki M."/>
            <person name="Takeda J."/>
            <person name="Tanino M."/>
            <person name="Todokoro F."/>
            <person name="Yamaguchi K."/>
            <person name="Yamamoto N."/>
            <person name="Yamasaki C."/>
            <person name="Imanishi T."/>
            <person name="Okido T."/>
            <person name="Tada M."/>
            <person name="Ikeo K."/>
            <person name="Tateno Y."/>
            <person name="Gojobori T."/>
            <person name="Lin Y.C."/>
            <person name="Wei F.J."/>
            <person name="Hsing Y.I."/>
            <person name="Zhao Q."/>
            <person name="Han B."/>
            <person name="Kramer M.R."/>
            <person name="McCombie R.W."/>
            <person name="Lonsdale D."/>
            <person name="O'Donovan C.C."/>
            <person name="Whitfield E.J."/>
            <person name="Apweiler R."/>
            <person name="Koyanagi K.O."/>
            <person name="Khurana J.P."/>
            <person name="Raghuvanshi S."/>
            <person name="Singh N.K."/>
            <person name="Tyagi A.K."/>
            <person name="Haberer G."/>
            <person name="Fujisawa M."/>
            <person name="Hosokawa S."/>
            <person name="Ito Y."/>
            <person name="Ikawa H."/>
            <person name="Shibata M."/>
            <person name="Yamamoto M."/>
            <person name="Bruskiewich R.M."/>
            <person name="Hoen D.R."/>
            <person name="Bureau TE."/>
            <person name="Namiki N."/>
            <person name="Ohyanagi H."/>
            <person name="Sakai Y."/>
            <person name="Nobushima S."/>
            <person name="Sakata K."/>
            <person name="Barrero R.A."/>
            <person name="Sato Y."/>
            <person name="Souvorov A."/>
            <person name="Smith-White B."/>
            <person name="Tatusova T."/>
            <person name="An S."/>
            <person name="An G."/>
            <person name="OOta S."/>
            <person name="Fuks G."/>
            <person name="Messing J."/>
            <person name="Christie K.R."/>
            <person name="Lieberherr D."/>
            <person name="Kim H."/>
            <person name="Zuccolo A."/>
            <person name="Wing R.A."/>
            <person name="Nobuta K."/>
            <person name="Green P.J."/>
            <person name="Lu C."/>
            <person name="Meyers BC."/>
            <person name="Chaparro C."/>
            <person name="Piegu B."/>
            <person name="Panaud O."/>
            <person name="Echeverria M."/>
        </authorList>
    </citation>
    <scope>NUCLEOTIDE SEQUENCE</scope>
</reference>
<dbReference type="Proteomes" id="UP000000763">
    <property type="component" value="Chromosome 7"/>
</dbReference>
<evidence type="ECO:0000313" key="2">
    <source>
        <dbReference type="EMBL" id="BAC83961.1"/>
    </source>
</evidence>
<feature type="compositionally biased region" description="Low complexity" evidence="1">
    <location>
        <begin position="41"/>
        <end position="50"/>
    </location>
</feature>
<dbReference type="AlphaFoldDB" id="Q6Z4B6"/>
<reference evidence="3" key="4">
    <citation type="journal article" date="2007" name="Genome Res.">
        <title>Curated Genome Annotation of Oryza sativa ssp. japonica and Comparative Genome Analysis with Arabidopsis thaliana.</title>
        <authorList>
            <consortium name="The Rice Annotation Project (RAP)"/>
            <person name="Itoh T."/>
            <person name="Tanaka T."/>
            <person name="Barrero R.A."/>
            <person name="Yamasaki C."/>
            <person name="Fujii Y."/>
            <person name="Hilton P.B."/>
            <person name="Antonio B.A."/>
            <person name="Aono H."/>
            <person name="Apweiler R."/>
            <person name="Bruskiewich R."/>
            <person name="Bureau T."/>
            <person name="Burr F."/>
            <person name="Costa de Oliveira A."/>
            <person name="Fuks G."/>
            <person name="Habara T."/>
            <person name="Haberer G."/>
            <person name="Han B."/>
            <person name="Harada E."/>
            <person name="Hiraki A.T."/>
            <person name="Hirochika H."/>
            <person name="Hoen D."/>
            <person name="Hokari H."/>
            <person name="Hosokawa S."/>
            <person name="Hsing Y."/>
            <person name="Ikawa H."/>
            <person name="Ikeo K."/>
            <person name="Imanishi T."/>
            <person name="Ito Y."/>
            <person name="Jaiswal P."/>
            <person name="Kanno M."/>
            <person name="Kawahara Y."/>
            <person name="Kawamura T."/>
            <person name="Kawashima H."/>
            <person name="Khurana J.P."/>
            <person name="Kikuchi S."/>
            <person name="Komatsu S."/>
            <person name="Koyanagi K.O."/>
            <person name="Kubooka H."/>
            <person name="Lieberherr D."/>
            <person name="Lin Y.C."/>
            <person name="Lonsdale D."/>
            <person name="Matsumoto T."/>
            <person name="Matsuya A."/>
            <person name="McCombie W.R."/>
            <person name="Messing J."/>
            <person name="Miyao A."/>
            <person name="Mulder N."/>
            <person name="Nagamura Y."/>
            <person name="Nam J."/>
            <person name="Namiki N."/>
            <person name="Numa H."/>
            <person name="Nurimoto S."/>
            <person name="O'donovan C."/>
            <person name="Ohyanagi H."/>
            <person name="Okido T."/>
            <person name="Oota S."/>
            <person name="Osato N."/>
            <person name="Palmer L.E."/>
            <person name="Quetier F."/>
            <person name="Raghuvanshi S."/>
            <person name="Saichi N."/>
            <person name="Sakai H."/>
            <person name="Sakai Y."/>
            <person name="Sakata K."/>
            <person name="Sakurai T."/>
            <person name="Sato F."/>
            <person name="Sato Y."/>
            <person name="Schoof H."/>
            <person name="Seki M."/>
            <person name="Shibata M."/>
            <person name="Shimizu Y."/>
            <person name="Shinozaki K."/>
            <person name="Shinso Y."/>
            <person name="Singh N.K."/>
            <person name="Smith-White B."/>
            <person name="Takeda J."/>
            <person name="Tanino M."/>
            <person name="Tatusova T."/>
            <person name="Thongjuea S."/>
            <person name="Todokoro F."/>
            <person name="Tsugane M."/>
            <person name="Tyagi A.K."/>
            <person name="Vanavichit A."/>
            <person name="Wang A."/>
            <person name="Wing R.A."/>
            <person name="Yamaguchi K."/>
            <person name="Yamamoto M."/>
            <person name="Yamamoto N."/>
            <person name="Yu Y."/>
            <person name="Zhang H."/>
            <person name="Zhao Q."/>
            <person name="Higo K."/>
            <person name="Burr B."/>
            <person name="Gojobori T."/>
            <person name="Sasaki T."/>
        </authorList>
    </citation>
    <scope>NUCLEOTIDE SEQUENCE</scope>
</reference>
<sequence>MEFHPQCVTNPPTAAWARMSFCGARVGHTSPLPLVLSKNPSGRSSSSMASVGTRCPGRLSLGGPRSTHRKRCSLRSSAAAISRTLGGGRRPLLPKQTSSTDAGGCASSHRTHSCGCSGGGVSAITGPIAYTVGAGTPRVHRPSAMASMTLCSSSAAVLTMKPVAFM</sequence>
<evidence type="ECO:0000313" key="3">
    <source>
        <dbReference type="EMBL" id="BAF21670.1"/>
    </source>
</evidence>
<accession>Q6Z4B6</accession>
<dbReference type="EMBL" id="AP008213">
    <property type="protein sequence ID" value="BAF21670.1"/>
    <property type="molecule type" value="Genomic_DNA"/>
</dbReference>
<proteinExistence type="predicted"/>